<name>A0A2T4HN25_9SPHN</name>
<evidence type="ECO:0000313" key="2">
    <source>
        <dbReference type="EMBL" id="PTD17178.1"/>
    </source>
</evidence>
<protein>
    <submittedName>
        <fullName evidence="2">DUF2239 domain-containing protein</fullName>
    </submittedName>
</protein>
<comment type="caution">
    <text evidence="2">The sequence shown here is derived from an EMBL/GenBank/DDBJ whole genome shotgun (WGS) entry which is preliminary data.</text>
</comment>
<accession>A0A2T4HN25</accession>
<proteinExistence type="predicted"/>
<dbReference type="RefSeq" id="WP_107395859.1">
    <property type="nucleotide sequence ID" value="NZ_PHHF01000076.1"/>
</dbReference>
<feature type="region of interest" description="Disordered" evidence="1">
    <location>
        <begin position="69"/>
        <end position="91"/>
    </location>
</feature>
<gene>
    <name evidence="2" type="ORF">CV103_19520</name>
</gene>
<dbReference type="AlphaFoldDB" id="A0A2T4HN25"/>
<dbReference type="InterPro" id="IPR018715">
    <property type="entry name" value="DUF2239"/>
</dbReference>
<dbReference type="Pfam" id="PF09998">
    <property type="entry name" value="DUF2239"/>
    <property type="match status" value="1"/>
</dbReference>
<dbReference type="EMBL" id="PHHF01000076">
    <property type="protein sequence ID" value="PTD17178.1"/>
    <property type="molecule type" value="Genomic_DNA"/>
</dbReference>
<keyword evidence="3" id="KW-1185">Reference proteome</keyword>
<reference evidence="2 3" key="1">
    <citation type="submission" date="2017-11" db="EMBL/GenBank/DDBJ databases">
        <title>Sphingomonas oleivorans sp. nov., isolated from oil-contaminated soil.</title>
        <authorList>
            <person name="Wang L."/>
            <person name="Chen L."/>
        </authorList>
    </citation>
    <scope>NUCLEOTIDE SEQUENCE [LARGE SCALE GENOMIC DNA]</scope>
    <source>
        <strain evidence="2 3">K101</strain>
    </source>
</reference>
<organism evidence="2 3">
    <name type="scientific">Edaphosphingomonas fennica</name>
    <dbReference type="NCBI Taxonomy" id="114404"/>
    <lineage>
        <taxon>Bacteria</taxon>
        <taxon>Pseudomonadati</taxon>
        <taxon>Pseudomonadota</taxon>
        <taxon>Alphaproteobacteria</taxon>
        <taxon>Sphingomonadales</taxon>
        <taxon>Rhizorhabdaceae</taxon>
        <taxon>Edaphosphingomonas</taxon>
    </lineage>
</organism>
<evidence type="ECO:0000313" key="3">
    <source>
        <dbReference type="Proteomes" id="UP000241206"/>
    </source>
</evidence>
<evidence type="ECO:0000256" key="1">
    <source>
        <dbReference type="SAM" id="MobiDB-lite"/>
    </source>
</evidence>
<dbReference type="Proteomes" id="UP000241206">
    <property type="component" value="Unassembled WGS sequence"/>
</dbReference>
<sequence length="204" mass="21596">MMNLPSLPCTAFAGPDRIAQGPLAEVALAVKAFEAANPGRPTLTFDDATGAVIDLDLRGTDEEVLGRLADRARQASPPEPQAGEGARGRGRPRLGVVAREVTLLPRHWDWLGSQPGGASATIRRLIDEARRADDGAGRTRAAREAAYRFMSAMAGDLPHFEEASRALFAGDAGTFAARIAGWPADIRDHVVRLAFPHAASADPA</sequence>